<dbReference type="EMBL" id="SNRW01038872">
    <property type="protein sequence ID" value="KAA6353041.1"/>
    <property type="molecule type" value="Genomic_DNA"/>
</dbReference>
<dbReference type="AlphaFoldDB" id="A0A5J4T5H7"/>
<dbReference type="Proteomes" id="UP000324800">
    <property type="component" value="Unassembled WGS sequence"/>
</dbReference>
<comment type="caution">
    <text evidence="1">The sequence shown here is derived from an EMBL/GenBank/DDBJ whole genome shotgun (WGS) entry which is preliminary data.</text>
</comment>
<reference evidence="1 2" key="1">
    <citation type="submission" date="2019-03" db="EMBL/GenBank/DDBJ databases">
        <title>Single cell metagenomics reveals metabolic interactions within the superorganism composed of flagellate Streblomastix strix and complex community of Bacteroidetes bacteria on its surface.</title>
        <authorList>
            <person name="Treitli S.C."/>
            <person name="Kolisko M."/>
            <person name="Husnik F."/>
            <person name="Keeling P."/>
            <person name="Hampl V."/>
        </authorList>
    </citation>
    <scope>NUCLEOTIDE SEQUENCE [LARGE SCALE GENOMIC DNA]</scope>
    <source>
        <strain evidence="1">ST1C</strain>
    </source>
</reference>
<evidence type="ECO:0000313" key="1">
    <source>
        <dbReference type="EMBL" id="KAA6353041.1"/>
    </source>
</evidence>
<sequence length="127" mass="14400">IADETVKYERRQSPEARGGEKIVGYYNIGKIDHIGDWIEGNAKFYKTGDRVALELNMDSSPRTLTFFVNDKEQPNYATNIPVAVRAFLWEKGVAFKVLKFEALSAPTAKHGAGSRAWEYGTKWQQDK</sequence>
<feature type="non-terminal residue" evidence="1">
    <location>
        <position position="1"/>
    </location>
</feature>
<accession>A0A5J4T5H7</accession>
<evidence type="ECO:0000313" key="2">
    <source>
        <dbReference type="Proteomes" id="UP000324800"/>
    </source>
</evidence>
<organism evidence="1 2">
    <name type="scientific">Streblomastix strix</name>
    <dbReference type="NCBI Taxonomy" id="222440"/>
    <lineage>
        <taxon>Eukaryota</taxon>
        <taxon>Metamonada</taxon>
        <taxon>Preaxostyla</taxon>
        <taxon>Oxymonadida</taxon>
        <taxon>Streblomastigidae</taxon>
        <taxon>Streblomastix</taxon>
    </lineage>
</organism>
<dbReference type="OrthoDB" id="445357at2759"/>
<gene>
    <name evidence="1" type="ORF">EZS28_051432</name>
</gene>
<name>A0A5J4T5H7_9EUKA</name>
<evidence type="ECO:0008006" key="3">
    <source>
        <dbReference type="Google" id="ProtNLM"/>
    </source>
</evidence>
<protein>
    <recommendedName>
        <fullName evidence="3">SPRY domain-containing protein</fullName>
    </recommendedName>
</protein>
<proteinExistence type="predicted"/>